<dbReference type="Proteomes" id="UP001169242">
    <property type="component" value="Unassembled WGS sequence"/>
</dbReference>
<name>A0AA42DKZ6_9FIRM</name>
<proteinExistence type="predicted"/>
<evidence type="ECO:0000313" key="1">
    <source>
        <dbReference type="EMBL" id="MDA3730735.1"/>
    </source>
</evidence>
<dbReference type="RefSeq" id="WP_053984289.1">
    <property type="nucleotide sequence ID" value="NZ_JAQIFT010000016.1"/>
</dbReference>
<organism evidence="1 2">
    <name type="scientific">Holtiella tumoricola</name>
    <dbReference type="NCBI Taxonomy" id="3018743"/>
    <lineage>
        <taxon>Bacteria</taxon>
        <taxon>Bacillati</taxon>
        <taxon>Bacillota</taxon>
        <taxon>Clostridia</taxon>
        <taxon>Lachnospirales</taxon>
        <taxon>Cellulosilyticaceae</taxon>
        <taxon>Holtiella</taxon>
    </lineage>
</organism>
<sequence>MASGDVRIMGDGKCIEGQYNKIRILGSGELEGNITCQKFSSAGAASAQGNIYFQEMKTAGAFEITGNLEGKTMKLMGAAEIRGSIKADHCKVYGMLHLEEDLEAEYFLLRGGLEGAGRINSEKVTIQLLGPCQVEEIGASTIEIGKKVVASDEVGFKKWFNFAVKMDFDGKKGKLIAQVIEGDRIRIDTAEVGVIRGEHVEIGPDCIIDKVEYTTFISVDPCSKVGEIVQITA</sequence>
<gene>
    <name evidence="1" type="ORF">PBV87_04370</name>
</gene>
<comment type="caution">
    <text evidence="1">The sequence shown here is derived from an EMBL/GenBank/DDBJ whole genome shotgun (WGS) entry which is preliminary data.</text>
</comment>
<accession>A0AA42DKZ6</accession>
<reference evidence="1" key="1">
    <citation type="journal article" date="2023" name="Int. J. Syst. Evol. Microbiol.">
        <title>&lt;i&gt;Holtiella tumoricola&lt;/i&gt; gen. nov. sp. nov., isolated from a human clinical sample.</title>
        <authorList>
            <person name="Allen-Vercoe E."/>
            <person name="Daigneault M.C."/>
            <person name="Vancuren S.J."/>
            <person name="Cochrane K."/>
            <person name="O'Neal L.L."/>
            <person name="Sankaranarayanan K."/>
            <person name="Lawson P.A."/>
        </authorList>
    </citation>
    <scope>NUCLEOTIDE SEQUENCE</scope>
    <source>
        <strain evidence="1">CC70A</strain>
    </source>
</reference>
<protein>
    <recommendedName>
        <fullName evidence="3">Polymer-forming cytoskeletal protein</fullName>
    </recommendedName>
</protein>
<keyword evidence="2" id="KW-1185">Reference proteome</keyword>
<evidence type="ECO:0000313" key="2">
    <source>
        <dbReference type="Proteomes" id="UP001169242"/>
    </source>
</evidence>
<dbReference type="EMBL" id="JAQIFT010000016">
    <property type="protein sequence ID" value="MDA3730735.1"/>
    <property type="molecule type" value="Genomic_DNA"/>
</dbReference>
<evidence type="ECO:0008006" key="3">
    <source>
        <dbReference type="Google" id="ProtNLM"/>
    </source>
</evidence>
<dbReference type="AlphaFoldDB" id="A0AA42DKZ6"/>